<gene>
    <name evidence="2" type="ORF">P7K49_030951</name>
</gene>
<keyword evidence="3" id="KW-1185">Reference proteome</keyword>
<feature type="chain" id="PRO_5046778353" evidence="1">
    <location>
        <begin position="22"/>
        <end position="140"/>
    </location>
</feature>
<evidence type="ECO:0000256" key="1">
    <source>
        <dbReference type="SAM" id="SignalP"/>
    </source>
</evidence>
<dbReference type="Proteomes" id="UP001266305">
    <property type="component" value="Unassembled WGS sequence"/>
</dbReference>
<comment type="caution">
    <text evidence="2">The sequence shown here is derived from an EMBL/GenBank/DDBJ whole genome shotgun (WGS) entry which is preliminary data.</text>
</comment>
<feature type="signal peptide" evidence="1">
    <location>
        <begin position="1"/>
        <end position="21"/>
    </location>
</feature>
<proteinExistence type="predicted"/>
<evidence type="ECO:0000313" key="3">
    <source>
        <dbReference type="Proteomes" id="UP001266305"/>
    </source>
</evidence>
<evidence type="ECO:0000313" key="2">
    <source>
        <dbReference type="EMBL" id="KAK2091667.1"/>
    </source>
</evidence>
<accession>A0ABQ9U3L9</accession>
<organism evidence="2 3">
    <name type="scientific">Saguinus oedipus</name>
    <name type="common">Cotton-top tamarin</name>
    <name type="synonym">Oedipomidas oedipus</name>
    <dbReference type="NCBI Taxonomy" id="9490"/>
    <lineage>
        <taxon>Eukaryota</taxon>
        <taxon>Metazoa</taxon>
        <taxon>Chordata</taxon>
        <taxon>Craniata</taxon>
        <taxon>Vertebrata</taxon>
        <taxon>Euteleostomi</taxon>
        <taxon>Mammalia</taxon>
        <taxon>Eutheria</taxon>
        <taxon>Euarchontoglires</taxon>
        <taxon>Primates</taxon>
        <taxon>Haplorrhini</taxon>
        <taxon>Platyrrhini</taxon>
        <taxon>Cebidae</taxon>
        <taxon>Callitrichinae</taxon>
        <taxon>Saguinus</taxon>
    </lineage>
</organism>
<protein>
    <submittedName>
        <fullName evidence="2">Uncharacterized protein</fullName>
    </submittedName>
</protein>
<sequence length="140" mass="16035">MAEPQALILALIHIFTSLLQGQEGDKVINQVFVDQSTVPQATVFIIEDFDRQHTFQVLQLNVFLLSSSPPKVQSRLRYKVPAYIAEKDEDGFALRHSVNLLVVVWKRLDCINDPRVQFIHLIEYENRVHTCTHATANPLL</sequence>
<reference evidence="2 3" key="1">
    <citation type="submission" date="2023-05" db="EMBL/GenBank/DDBJ databases">
        <title>B98-5 Cell Line De Novo Hybrid Assembly: An Optical Mapping Approach.</title>
        <authorList>
            <person name="Kananen K."/>
            <person name="Auerbach J.A."/>
            <person name="Kautto E."/>
            <person name="Blachly J.S."/>
        </authorList>
    </citation>
    <scope>NUCLEOTIDE SEQUENCE [LARGE SCALE GENOMIC DNA]</scope>
    <source>
        <strain evidence="2">B95-8</strain>
        <tissue evidence="2">Cell line</tissue>
    </source>
</reference>
<name>A0ABQ9U3L9_SAGOE</name>
<keyword evidence="1" id="KW-0732">Signal</keyword>
<dbReference type="EMBL" id="JASSZA010000016">
    <property type="protein sequence ID" value="KAK2091667.1"/>
    <property type="molecule type" value="Genomic_DNA"/>
</dbReference>